<dbReference type="EMBL" id="JAAGLU010000023">
    <property type="protein sequence ID" value="NEC89285.1"/>
    <property type="molecule type" value="Genomic_DNA"/>
</dbReference>
<feature type="transmembrane region" description="Helical" evidence="1">
    <location>
        <begin position="132"/>
        <end position="150"/>
    </location>
</feature>
<feature type="transmembrane region" description="Helical" evidence="1">
    <location>
        <begin position="69"/>
        <end position="87"/>
    </location>
</feature>
<gene>
    <name evidence="2" type="ORF">G3I71_26515</name>
</gene>
<dbReference type="AlphaFoldDB" id="A0A6B3BY40"/>
<accession>A0A6B3BY40</accession>
<keyword evidence="1" id="KW-1133">Transmembrane helix</keyword>
<proteinExistence type="predicted"/>
<keyword evidence="1" id="KW-0812">Transmembrane</keyword>
<comment type="caution">
    <text evidence="2">The sequence shown here is derived from an EMBL/GenBank/DDBJ whole genome shotgun (WGS) entry which is preliminary data.</text>
</comment>
<dbReference type="RefSeq" id="WP_164318031.1">
    <property type="nucleotide sequence ID" value="NZ_JAAGLU010000023.1"/>
</dbReference>
<sequence>MSQDPGRPSVAPTAAAPATLFGPVPQAGRGVLWWLGWLVPVIAAHRVCTPTRPGRVIDPLIERVRFWRTLLALTLTVCVWLTLHLVPPREIPGQLYENFFLGLVILELLFLLALAAVSMAPKGRRRAAASRWRGSFLAFVLVEAALVLFQTTGAQWPPASPLRAACALWLLLFGGSGGLLLLSNGCRTADVNETLPTLVPLLPLLPMTLPLAAVDPAYDRVPLAVRLLAQLTGPVSLVLLARWELRRLRTLHDVRVSHIWNRA</sequence>
<organism evidence="2">
    <name type="scientific">Streptomyces sp. SID12501</name>
    <dbReference type="NCBI Taxonomy" id="2706042"/>
    <lineage>
        <taxon>Bacteria</taxon>
        <taxon>Bacillati</taxon>
        <taxon>Actinomycetota</taxon>
        <taxon>Actinomycetes</taxon>
        <taxon>Kitasatosporales</taxon>
        <taxon>Streptomycetaceae</taxon>
        <taxon>Streptomyces</taxon>
    </lineage>
</organism>
<evidence type="ECO:0000256" key="1">
    <source>
        <dbReference type="SAM" id="Phobius"/>
    </source>
</evidence>
<keyword evidence="1" id="KW-0472">Membrane</keyword>
<feature type="transmembrane region" description="Helical" evidence="1">
    <location>
        <begin position="99"/>
        <end position="120"/>
    </location>
</feature>
<feature type="transmembrane region" description="Helical" evidence="1">
    <location>
        <begin position="162"/>
        <end position="182"/>
    </location>
</feature>
<reference evidence="2" key="1">
    <citation type="submission" date="2020-01" db="EMBL/GenBank/DDBJ databases">
        <title>Insect and environment-associated Actinomycetes.</title>
        <authorList>
            <person name="Currrie C."/>
            <person name="Chevrette M."/>
            <person name="Carlson C."/>
            <person name="Stubbendieck R."/>
            <person name="Wendt-Pienkowski E."/>
        </authorList>
    </citation>
    <scope>NUCLEOTIDE SEQUENCE</scope>
    <source>
        <strain evidence="2">SID12501</strain>
    </source>
</reference>
<protein>
    <submittedName>
        <fullName evidence="2">Uncharacterized protein</fullName>
    </submittedName>
</protein>
<evidence type="ECO:0000313" key="2">
    <source>
        <dbReference type="EMBL" id="NEC89285.1"/>
    </source>
</evidence>
<name>A0A6B3BY40_9ACTN</name>